<evidence type="ECO:0000313" key="5">
    <source>
        <dbReference type="EMBL" id="XCH77431.1"/>
    </source>
</evidence>
<feature type="compositionally biased region" description="Low complexity" evidence="1">
    <location>
        <begin position="187"/>
        <end position="198"/>
    </location>
</feature>
<keyword evidence="2" id="KW-0812">Transmembrane</keyword>
<gene>
    <name evidence="5" type="ORF">ABUL08_18465</name>
    <name evidence="4" type="ORF">VK199_18395</name>
</gene>
<feature type="compositionally biased region" description="Polar residues" evidence="1">
    <location>
        <begin position="274"/>
        <end position="283"/>
    </location>
</feature>
<evidence type="ECO:0000313" key="4">
    <source>
        <dbReference type="EMBL" id="XBP96722.1"/>
    </source>
</evidence>
<feature type="transmembrane region" description="Helical" evidence="2">
    <location>
        <begin position="230"/>
        <end position="249"/>
    </location>
</feature>
<proteinExistence type="predicted"/>
<dbReference type="AlphaFoldDB" id="A0AAU8HLS5"/>
<feature type="region of interest" description="Disordered" evidence="1">
    <location>
        <begin position="261"/>
        <end position="345"/>
    </location>
</feature>
<feature type="signal peptide" evidence="3">
    <location>
        <begin position="1"/>
        <end position="30"/>
    </location>
</feature>
<accession>A0AAU8HLS5</accession>
<reference evidence="4" key="1">
    <citation type="submission" date="2024-01" db="EMBL/GenBank/DDBJ databases">
        <title>The genome sequence of Micromonospora mangrovi CCTCC AA 2012012.</title>
        <authorList>
            <person name="Gao J."/>
        </authorList>
    </citation>
    <scope>NUCLEOTIDE SEQUENCE</scope>
    <source>
        <strain evidence="4">CCTCC AA 2012012</strain>
    </source>
</reference>
<evidence type="ECO:0000256" key="2">
    <source>
        <dbReference type="SAM" id="Phobius"/>
    </source>
</evidence>
<evidence type="ECO:0000256" key="1">
    <source>
        <dbReference type="SAM" id="MobiDB-lite"/>
    </source>
</evidence>
<dbReference type="EMBL" id="CP159342">
    <property type="protein sequence ID" value="XCH77431.1"/>
    <property type="molecule type" value="Genomic_DNA"/>
</dbReference>
<feature type="region of interest" description="Disordered" evidence="1">
    <location>
        <begin position="164"/>
        <end position="198"/>
    </location>
</feature>
<dbReference type="EMBL" id="CP157762">
    <property type="protein sequence ID" value="XBP96722.1"/>
    <property type="molecule type" value="Genomic_DNA"/>
</dbReference>
<name>A0AAU8HLS5_9ACTN</name>
<keyword evidence="3" id="KW-0732">Signal</keyword>
<evidence type="ECO:0008006" key="6">
    <source>
        <dbReference type="Google" id="ProtNLM"/>
    </source>
</evidence>
<feature type="chain" id="PRO_5043289176" description="LPXTG cell wall anchor domain-containing protein" evidence="3">
    <location>
        <begin position="31"/>
        <end position="345"/>
    </location>
</feature>
<evidence type="ECO:0000256" key="3">
    <source>
        <dbReference type="SAM" id="SignalP"/>
    </source>
</evidence>
<keyword evidence="2" id="KW-0472">Membrane</keyword>
<feature type="compositionally biased region" description="Pro residues" evidence="1">
    <location>
        <begin position="176"/>
        <end position="186"/>
    </location>
</feature>
<dbReference type="RefSeq" id="WP_350938700.1">
    <property type="nucleotide sequence ID" value="NZ_CP157762.1"/>
</dbReference>
<organism evidence="5">
    <name type="scientific">Micromonospora sp. CCTCC AA 2012012</name>
    <dbReference type="NCBI Taxonomy" id="3111921"/>
    <lineage>
        <taxon>Bacteria</taxon>
        <taxon>Bacillati</taxon>
        <taxon>Actinomycetota</taxon>
        <taxon>Actinomycetes</taxon>
        <taxon>Micromonosporales</taxon>
        <taxon>Micromonosporaceae</taxon>
        <taxon>Micromonospora</taxon>
    </lineage>
</organism>
<reference evidence="5" key="2">
    <citation type="submission" date="2024-06" db="EMBL/GenBank/DDBJ databases">
        <title>Micromonospora mangrovi CCTCC AA 2012012 genome sequences.</title>
        <authorList>
            <person name="Gao J."/>
        </authorList>
    </citation>
    <scope>NUCLEOTIDE SEQUENCE</scope>
    <source>
        <strain evidence="5">CCTCC AA 2012012</strain>
    </source>
</reference>
<protein>
    <recommendedName>
        <fullName evidence="6">LPXTG cell wall anchor domain-containing protein</fullName>
    </recommendedName>
</protein>
<sequence>MSVRRRVARLATVSVLLGGLVVVGASPALADGDRVEVRAAGSFTAGGAPGGVAVEVRKRTDGCVLLRTALGLRLDGVRPDQVQVQVNVAGQWFPVGVSGGGGTVNSARTSPANPALCKGKSITVRYRVAFVAGAPGGRLTVVGEATNAVGRVLGRNAVASRVVGAEKTASASPTPSRKPSPTPTPTPSASAVATEPPSAADTASAVAAVLDPATGSSVAAANDTSGGSPIMWFGIALVLVGVALIVLLVRRNRTDKVDDHAAGYPEVPLPRNPGGTTYRSATPATPADQVYGQQPPQPTPGVYGATPAPRPTGNVYGAPGTGQPGGEPPAPAGGDATTVMPRLPG</sequence>
<keyword evidence="2" id="KW-1133">Transmembrane helix</keyword>